<protein>
    <submittedName>
        <fullName evidence="1">Uncharacterized protein</fullName>
    </submittedName>
</protein>
<evidence type="ECO:0000313" key="1">
    <source>
        <dbReference type="EMBL" id="CAK9044195.1"/>
    </source>
</evidence>
<reference evidence="1 2" key="1">
    <citation type="submission" date="2024-02" db="EMBL/GenBank/DDBJ databases">
        <authorList>
            <person name="Chen Y."/>
            <person name="Shah S."/>
            <person name="Dougan E. K."/>
            <person name="Thang M."/>
            <person name="Chan C."/>
        </authorList>
    </citation>
    <scope>NUCLEOTIDE SEQUENCE [LARGE SCALE GENOMIC DNA]</scope>
</reference>
<accession>A0ABP0M1N2</accession>
<comment type="caution">
    <text evidence="1">The sequence shown here is derived from an EMBL/GenBank/DDBJ whole genome shotgun (WGS) entry which is preliminary data.</text>
</comment>
<dbReference type="EMBL" id="CAXAMN010014747">
    <property type="protein sequence ID" value="CAK9044195.1"/>
    <property type="molecule type" value="Genomic_DNA"/>
</dbReference>
<name>A0ABP0M1N2_9DINO</name>
<dbReference type="Proteomes" id="UP001642484">
    <property type="component" value="Unassembled WGS sequence"/>
</dbReference>
<gene>
    <name evidence="1" type="ORF">CCMP2556_LOCUS23289</name>
</gene>
<evidence type="ECO:0000313" key="2">
    <source>
        <dbReference type="Proteomes" id="UP001642484"/>
    </source>
</evidence>
<organism evidence="1 2">
    <name type="scientific">Durusdinium trenchii</name>
    <dbReference type="NCBI Taxonomy" id="1381693"/>
    <lineage>
        <taxon>Eukaryota</taxon>
        <taxon>Sar</taxon>
        <taxon>Alveolata</taxon>
        <taxon>Dinophyceae</taxon>
        <taxon>Suessiales</taxon>
        <taxon>Symbiodiniaceae</taxon>
        <taxon>Durusdinium</taxon>
    </lineage>
</organism>
<keyword evidence="2" id="KW-1185">Reference proteome</keyword>
<sequence length="113" mass="12684">MRSTALEGSKRTEEEERVIFQNCYCDRIFLGKDKQTSVHFFNANIGKNSTMHLALTPDAGKFQDPTKNLSMEPVQLELLTSAFSKDLNSIARIEAGLKSSFPTSLRTQYAHLA</sequence>
<proteinExistence type="predicted"/>